<organism evidence="2 3">
    <name type="scientific">Hibiscus sabdariffa</name>
    <name type="common">roselle</name>
    <dbReference type="NCBI Taxonomy" id="183260"/>
    <lineage>
        <taxon>Eukaryota</taxon>
        <taxon>Viridiplantae</taxon>
        <taxon>Streptophyta</taxon>
        <taxon>Embryophyta</taxon>
        <taxon>Tracheophyta</taxon>
        <taxon>Spermatophyta</taxon>
        <taxon>Magnoliopsida</taxon>
        <taxon>eudicotyledons</taxon>
        <taxon>Gunneridae</taxon>
        <taxon>Pentapetalae</taxon>
        <taxon>rosids</taxon>
        <taxon>malvids</taxon>
        <taxon>Malvales</taxon>
        <taxon>Malvaceae</taxon>
        <taxon>Malvoideae</taxon>
        <taxon>Hibiscus</taxon>
    </lineage>
</organism>
<sequence length="166" mass="18430">MVLEDPSKKGDLDGCYEVSGDSERKCSDENLSSSPVNVYSDQIKNLDSLGRSRDGEKLEIEDSIIQQKWICMKILWALCGDGRATESQLSSLVAESLFSGSPHRDDLDVVVSNEIVSERALEDIQAMGLLNDNIMEECKMVSNYNEISWAAMVEMANGNMKVVKQD</sequence>
<proteinExistence type="predicted"/>
<name>A0ABR2SSK6_9ROSI</name>
<evidence type="ECO:0000313" key="3">
    <source>
        <dbReference type="Proteomes" id="UP001396334"/>
    </source>
</evidence>
<evidence type="ECO:0000256" key="1">
    <source>
        <dbReference type="SAM" id="MobiDB-lite"/>
    </source>
</evidence>
<keyword evidence="3" id="KW-1185">Reference proteome</keyword>
<dbReference type="EMBL" id="JBBPBN010000012">
    <property type="protein sequence ID" value="KAK9027907.1"/>
    <property type="molecule type" value="Genomic_DNA"/>
</dbReference>
<comment type="caution">
    <text evidence="2">The sequence shown here is derived from an EMBL/GenBank/DDBJ whole genome shotgun (WGS) entry which is preliminary data.</text>
</comment>
<feature type="region of interest" description="Disordered" evidence="1">
    <location>
        <begin position="1"/>
        <end position="33"/>
    </location>
</feature>
<protein>
    <submittedName>
        <fullName evidence="2">Uncharacterized protein</fullName>
    </submittedName>
</protein>
<dbReference type="Proteomes" id="UP001396334">
    <property type="component" value="Unassembled WGS sequence"/>
</dbReference>
<gene>
    <name evidence="2" type="ORF">V6N11_067728</name>
</gene>
<reference evidence="2 3" key="1">
    <citation type="journal article" date="2024" name="G3 (Bethesda)">
        <title>Genome assembly of Hibiscus sabdariffa L. provides insights into metabolisms of medicinal natural products.</title>
        <authorList>
            <person name="Kim T."/>
        </authorList>
    </citation>
    <scope>NUCLEOTIDE SEQUENCE [LARGE SCALE GENOMIC DNA]</scope>
    <source>
        <strain evidence="2">TK-2024</strain>
        <tissue evidence="2">Old leaves</tissue>
    </source>
</reference>
<evidence type="ECO:0000313" key="2">
    <source>
        <dbReference type="EMBL" id="KAK9027907.1"/>
    </source>
</evidence>
<accession>A0ABR2SSK6</accession>
<feature type="compositionally biased region" description="Basic and acidic residues" evidence="1">
    <location>
        <begin position="1"/>
        <end position="12"/>
    </location>
</feature>